<proteinExistence type="predicted"/>
<dbReference type="SMART" id="SM00354">
    <property type="entry name" value="HTH_LACI"/>
    <property type="match status" value="1"/>
</dbReference>
<dbReference type="Pfam" id="PF13377">
    <property type="entry name" value="Peripla_BP_3"/>
    <property type="match status" value="1"/>
</dbReference>
<name>A0ABP8Y542_9MICO</name>
<comment type="caution">
    <text evidence="6">The sequence shown here is derived from an EMBL/GenBank/DDBJ whole genome shotgun (WGS) entry which is preliminary data.</text>
</comment>
<feature type="region of interest" description="Disordered" evidence="4">
    <location>
        <begin position="342"/>
        <end position="372"/>
    </location>
</feature>
<organism evidence="6 7">
    <name type="scientific">Pedococcus ginsenosidimutans</name>
    <dbReference type="NCBI Taxonomy" id="490570"/>
    <lineage>
        <taxon>Bacteria</taxon>
        <taxon>Bacillati</taxon>
        <taxon>Actinomycetota</taxon>
        <taxon>Actinomycetes</taxon>
        <taxon>Micrococcales</taxon>
        <taxon>Intrasporangiaceae</taxon>
        <taxon>Pedococcus</taxon>
    </lineage>
</organism>
<evidence type="ECO:0000256" key="1">
    <source>
        <dbReference type="ARBA" id="ARBA00023015"/>
    </source>
</evidence>
<dbReference type="PANTHER" id="PTHR30146">
    <property type="entry name" value="LACI-RELATED TRANSCRIPTIONAL REPRESSOR"/>
    <property type="match status" value="1"/>
</dbReference>
<keyword evidence="1" id="KW-0805">Transcription regulation</keyword>
<dbReference type="Proteomes" id="UP001500556">
    <property type="component" value="Unassembled WGS sequence"/>
</dbReference>
<dbReference type="InterPro" id="IPR046335">
    <property type="entry name" value="LacI/GalR-like_sensor"/>
</dbReference>
<evidence type="ECO:0000256" key="4">
    <source>
        <dbReference type="SAM" id="MobiDB-lite"/>
    </source>
</evidence>
<keyword evidence="3" id="KW-0804">Transcription</keyword>
<dbReference type="SUPFAM" id="SSF47413">
    <property type="entry name" value="lambda repressor-like DNA-binding domains"/>
    <property type="match status" value="1"/>
</dbReference>
<evidence type="ECO:0000259" key="5">
    <source>
        <dbReference type="PROSITE" id="PS50932"/>
    </source>
</evidence>
<dbReference type="EMBL" id="BAABLO010000005">
    <property type="protein sequence ID" value="GAA4721306.1"/>
    <property type="molecule type" value="Genomic_DNA"/>
</dbReference>
<dbReference type="Gene3D" id="1.10.260.40">
    <property type="entry name" value="lambda repressor-like DNA-binding domains"/>
    <property type="match status" value="1"/>
</dbReference>
<feature type="domain" description="HTH lacI-type" evidence="5">
    <location>
        <begin position="15"/>
        <end position="69"/>
    </location>
</feature>
<dbReference type="PANTHER" id="PTHR30146:SF109">
    <property type="entry name" value="HTH-TYPE TRANSCRIPTIONAL REGULATOR GALS"/>
    <property type="match status" value="1"/>
</dbReference>
<dbReference type="CDD" id="cd01392">
    <property type="entry name" value="HTH_LacI"/>
    <property type="match status" value="1"/>
</dbReference>
<evidence type="ECO:0000313" key="7">
    <source>
        <dbReference type="Proteomes" id="UP001500556"/>
    </source>
</evidence>
<dbReference type="GO" id="GO:0003677">
    <property type="term" value="F:DNA binding"/>
    <property type="evidence" value="ECO:0007669"/>
    <property type="project" value="UniProtKB-KW"/>
</dbReference>
<dbReference type="InterPro" id="IPR000843">
    <property type="entry name" value="HTH_LacI"/>
</dbReference>
<dbReference type="PROSITE" id="PS50932">
    <property type="entry name" value="HTH_LACI_2"/>
    <property type="match status" value="1"/>
</dbReference>
<keyword evidence="2 6" id="KW-0238">DNA-binding</keyword>
<dbReference type="Pfam" id="PF00356">
    <property type="entry name" value="LacI"/>
    <property type="match status" value="1"/>
</dbReference>
<accession>A0ABP8Y542</accession>
<sequence length="372" mass="39417">MATTSGPPTRHPTGATIYSVAERAGVSIASVSRVLQGSQAVSEKTRTRVLQAAEELRYVPLAAARSLAVRQHEAHGLVLPELSGPYYSELLMGFESRAAELGQSVVLMLAQGKQDVPRAVRRLATRVDGIAMLGSSAIPDETVTALGGSKPVVLIAGDETPAADTVRAENSSSAREVTAHVIDHGRTRLLFAGDPSAGPDIRDRYAGFVAAHEEAGRKALPPVPVALREDDGTALADRLLSGELDADALVCANDELALAVMVRLREGGLVVPDDVAVVGWDDVMTARYVVPGLTTVRQPVRELGARAADLLHERITGSAVPRSAQVIPTHLVIRSSCGCAPAPPTLPAPRARPRRTQPDSPSPRTRRKRETR</sequence>
<reference evidence="7" key="1">
    <citation type="journal article" date="2019" name="Int. J. Syst. Evol. Microbiol.">
        <title>The Global Catalogue of Microorganisms (GCM) 10K type strain sequencing project: providing services to taxonomists for standard genome sequencing and annotation.</title>
        <authorList>
            <consortium name="The Broad Institute Genomics Platform"/>
            <consortium name="The Broad Institute Genome Sequencing Center for Infectious Disease"/>
            <person name="Wu L."/>
            <person name="Ma J."/>
        </authorList>
    </citation>
    <scope>NUCLEOTIDE SEQUENCE [LARGE SCALE GENOMIC DNA]</scope>
    <source>
        <strain evidence="7">JCM 18961</strain>
    </source>
</reference>
<protein>
    <submittedName>
        <fullName evidence="6">LacI family DNA-binding transcriptional regulator</fullName>
    </submittedName>
</protein>
<dbReference type="InterPro" id="IPR010982">
    <property type="entry name" value="Lambda_DNA-bd_dom_sf"/>
</dbReference>
<dbReference type="InterPro" id="IPR028082">
    <property type="entry name" value="Peripla_BP_I"/>
</dbReference>
<keyword evidence="7" id="KW-1185">Reference proteome</keyword>
<dbReference type="RefSeq" id="WP_345502739.1">
    <property type="nucleotide sequence ID" value="NZ_BAABLO010000005.1"/>
</dbReference>
<evidence type="ECO:0000313" key="6">
    <source>
        <dbReference type="EMBL" id="GAA4721306.1"/>
    </source>
</evidence>
<dbReference type="CDD" id="cd06267">
    <property type="entry name" value="PBP1_LacI_sugar_binding-like"/>
    <property type="match status" value="1"/>
</dbReference>
<evidence type="ECO:0000256" key="2">
    <source>
        <dbReference type="ARBA" id="ARBA00023125"/>
    </source>
</evidence>
<dbReference type="SUPFAM" id="SSF53822">
    <property type="entry name" value="Periplasmic binding protein-like I"/>
    <property type="match status" value="1"/>
</dbReference>
<gene>
    <name evidence="6" type="ORF">GCM10025782_18710</name>
</gene>
<evidence type="ECO:0000256" key="3">
    <source>
        <dbReference type="ARBA" id="ARBA00023163"/>
    </source>
</evidence>
<dbReference type="Gene3D" id="3.40.50.2300">
    <property type="match status" value="2"/>
</dbReference>